<evidence type="ECO:0000256" key="10">
    <source>
        <dbReference type="ARBA" id="ARBA00023012"/>
    </source>
</evidence>
<feature type="domain" description="PAS" evidence="14">
    <location>
        <begin position="413"/>
        <end position="479"/>
    </location>
</feature>
<dbReference type="GO" id="GO:0004673">
    <property type="term" value="F:protein histidine kinase activity"/>
    <property type="evidence" value="ECO:0007669"/>
    <property type="project" value="UniProtKB-EC"/>
</dbReference>
<dbReference type="Proteomes" id="UP001229346">
    <property type="component" value="Unassembled WGS sequence"/>
</dbReference>
<dbReference type="PANTHER" id="PTHR43065:SF34">
    <property type="entry name" value="SPORULATION KINASE A"/>
    <property type="match status" value="1"/>
</dbReference>
<dbReference type="InterPro" id="IPR036890">
    <property type="entry name" value="HATPase_C_sf"/>
</dbReference>
<keyword evidence="7" id="KW-0547">Nucleotide-binding</keyword>
<keyword evidence="10" id="KW-0902">Two-component regulatory system</keyword>
<evidence type="ECO:0000256" key="12">
    <source>
        <dbReference type="SAM" id="Phobius"/>
    </source>
</evidence>
<feature type="transmembrane region" description="Helical" evidence="12">
    <location>
        <begin position="7"/>
        <end position="28"/>
    </location>
</feature>
<dbReference type="Pfam" id="PF00512">
    <property type="entry name" value="HisKA"/>
    <property type="match status" value="1"/>
</dbReference>
<dbReference type="RefSeq" id="WP_307204641.1">
    <property type="nucleotide sequence ID" value="NZ_JAUSSU010000005.1"/>
</dbReference>
<dbReference type="PROSITE" id="PS50112">
    <property type="entry name" value="PAS"/>
    <property type="match status" value="1"/>
</dbReference>
<dbReference type="InterPro" id="IPR003660">
    <property type="entry name" value="HAMP_dom"/>
</dbReference>
<dbReference type="SMART" id="SM00387">
    <property type="entry name" value="HATPase_c"/>
    <property type="match status" value="1"/>
</dbReference>
<keyword evidence="18" id="KW-1185">Reference proteome</keyword>
<dbReference type="Pfam" id="PF00672">
    <property type="entry name" value="HAMP"/>
    <property type="match status" value="1"/>
</dbReference>
<comment type="catalytic activity">
    <reaction evidence="1">
        <text>ATP + protein L-histidine = ADP + protein N-phospho-L-histidine.</text>
        <dbReference type="EC" id="2.7.13.3"/>
    </reaction>
</comment>
<keyword evidence="4" id="KW-1003">Cell membrane</keyword>
<dbReference type="InterPro" id="IPR003594">
    <property type="entry name" value="HATPase_dom"/>
</dbReference>
<feature type="domain" description="PAC" evidence="15">
    <location>
        <begin position="485"/>
        <end position="537"/>
    </location>
</feature>
<dbReference type="SUPFAM" id="SSF55785">
    <property type="entry name" value="PYP-like sensor domain (PAS domain)"/>
    <property type="match status" value="1"/>
</dbReference>
<keyword evidence="12" id="KW-0812">Transmembrane</keyword>
<evidence type="ECO:0000256" key="5">
    <source>
        <dbReference type="ARBA" id="ARBA00022553"/>
    </source>
</evidence>
<dbReference type="InterPro" id="IPR000700">
    <property type="entry name" value="PAS-assoc_C"/>
</dbReference>
<comment type="subcellular location">
    <subcellularLocation>
        <location evidence="2">Cell membrane</location>
        <topology evidence="2">Multi-pass membrane protein</topology>
    </subcellularLocation>
</comment>
<evidence type="ECO:0000259" key="13">
    <source>
        <dbReference type="PROSITE" id="PS50109"/>
    </source>
</evidence>
<dbReference type="InterPro" id="IPR013656">
    <property type="entry name" value="PAS_4"/>
</dbReference>
<dbReference type="SUPFAM" id="SSF55874">
    <property type="entry name" value="ATPase domain of HSP90 chaperone/DNA topoisomerase II/histidine kinase"/>
    <property type="match status" value="1"/>
</dbReference>
<dbReference type="SMART" id="SM00091">
    <property type="entry name" value="PAS"/>
    <property type="match status" value="1"/>
</dbReference>
<keyword evidence="12" id="KW-1133">Transmembrane helix</keyword>
<dbReference type="Pfam" id="PF08448">
    <property type="entry name" value="PAS_4"/>
    <property type="match status" value="1"/>
</dbReference>
<dbReference type="InterPro" id="IPR000014">
    <property type="entry name" value="PAS"/>
</dbReference>
<evidence type="ECO:0000256" key="9">
    <source>
        <dbReference type="ARBA" id="ARBA00022840"/>
    </source>
</evidence>
<evidence type="ECO:0000256" key="8">
    <source>
        <dbReference type="ARBA" id="ARBA00022777"/>
    </source>
</evidence>
<dbReference type="InterPro" id="IPR004358">
    <property type="entry name" value="Sig_transdc_His_kin-like_C"/>
</dbReference>
<feature type="transmembrane region" description="Helical" evidence="12">
    <location>
        <begin position="326"/>
        <end position="352"/>
    </location>
</feature>
<keyword evidence="11 12" id="KW-0472">Membrane</keyword>
<dbReference type="Gene3D" id="3.30.565.10">
    <property type="entry name" value="Histidine kinase-like ATPase, C-terminal domain"/>
    <property type="match status" value="1"/>
</dbReference>
<dbReference type="PROSITE" id="PS50885">
    <property type="entry name" value="HAMP"/>
    <property type="match status" value="1"/>
</dbReference>
<sequence>MSIKAKLSVSISAIVAIILMLNIGIYHFSSKQELQANAEQQMMNIAKQVAVSVESSEKAKRFMEDAIGEKLRMAAIAAKNRLDPDIDNVTNEQLVALSSELGVDHITLWVRTEGDIVAARSSYPKEIGASSKTWDYWYTAFNQLFDHYNVSIAKGQRLANFWSGPINFSSTDPDFTNKWGYYYDGTTNYMINPFIDAQIFLDFNDKVGSGAVIGKLAADHPDLLEVTGFDPQFFGKKPIIKIKNGQPVYNLDVRDIPFGTYEYKDTYVDSVNIQLALGDNKMHTIKKVMNGKEVMRSFIPIILNKTYVIGLTFDLSGIKDSLNRQLFVHSIISLCLVVMTMFASYFIAGFMLRSLNQILYKVNDIAAGNFGETITIRNKDELGTLASRVNTMGTNLFSYMTQLKNSATELQSMKQYLESFVNHTADAIHVADLDGRITQVNKAFETMYGWTRNEVLGKQLGNVPDAYKQEYREIVRKVLAGGSITDYETVRYSKSGALIDLSITLSSVRDEQGEIVAVAAISRNITARKQTEELLRQSEKLSVVGQLAAGVAHEVRNPLTTLRGFMQLQKQTGKLSPAHLDIMLEELDRINFIVSEFLVLAKPQAIHVQPIDVVDTLQQIVTLLDAEAKLNNVQLKVDKQIETTMVLGESNQLKQVFINLLKNGVEAMMNGGQLTIEVLPSPNDVVIIRFIDEGNGMSEEDLQRLGEPFFTRKSTGNGLGIMVSKQIIANHKGTLTFRSTLGAGTCAEITLPASGRP</sequence>
<feature type="domain" description="Histidine kinase" evidence="13">
    <location>
        <begin position="550"/>
        <end position="755"/>
    </location>
</feature>
<feature type="domain" description="HAMP" evidence="16">
    <location>
        <begin position="349"/>
        <end position="401"/>
    </location>
</feature>
<evidence type="ECO:0000259" key="15">
    <source>
        <dbReference type="PROSITE" id="PS50113"/>
    </source>
</evidence>
<name>A0ABT9U2F5_PAEHA</name>
<evidence type="ECO:0000259" key="14">
    <source>
        <dbReference type="PROSITE" id="PS50112"/>
    </source>
</evidence>
<evidence type="ECO:0000256" key="11">
    <source>
        <dbReference type="ARBA" id="ARBA00023136"/>
    </source>
</evidence>
<proteinExistence type="predicted"/>
<dbReference type="CDD" id="cd00130">
    <property type="entry name" value="PAS"/>
    <property type="match status" value="1"/>
</dbReference>
<protein>
    <recommendedName>
        <fullName evidence="3">histidine kinase</fullName>
        <ecNumber evidence="3">2.7.13.3</ecNumber>
    </recommendedName>
</protein>
<dbReference type="Pfam" id="PF02518">
    <property type="entry name" value="HATPase_c"/>
    <property type="match status" value="1"/>
</dbReference>
<dbReference type="InterPro" id="IPR003661">
    <property type="entry name" value="HisK_dim/P_dom"/>
</dbReference>
<dbReference type="Gene3D" id="1.10.287.130">
    <property type="match status" value="1"/>
</dbReference>
<evidence type="ECO:0000256" key="4">
    <source>
        <dbReference type="ARBA" id="ARBA00022475"/>
    </source>
</evidence>
<dbReference type="CDD" id="cd06225">
    <property type="entry name" value="HAMP"/>
    <property type="match status" value="1"/>
</dbReference>
<evidence type="ECO:0000256" key="3">
    <source>
        <dbReference type="ARBA" id="ARBA00012438"/>
    </source>
</evidence>
<dbReference type="InterPro" id="IPR005467">
    <property type="entry name" value="His_kinase_dom"/>
</dbReference>
<dbReference type="PROSITE" id="PS50109">
    <property type="entry name" value="HIS_KIN"/>
    <property type="match status" value="1"/>
</dbReference>
<keyword evidence="5" id="KW-0597">Phosphoprotein</keyword>
<dbReference type="NCBIfam" id="TIGR00229">
    <property type="entry name" value="sensory_box"/>
    <property type="match status" value="1"/>
</dbReference>
<dbReference type="SUPFAM" id="SSF47384">
    <property type="entry name" value="Homodimeric domain of signal transducing histidine kinase"/>
    <property type="match status" value="1"/>
</dbReference>
<evidence type="ECO:0000313" key="17">
    <source>
        <dbReference type="EMBL" id="MDQ0113442.1"/>
    </source>
</evidence>
<dbReference type="InterPro" id="IPR036097">
    <property type="entry name" value="HisK_dim/P_sf"/>
</dbReference>
<keyword evidence="9" id="KW-0067">ATP-binding</keyword>
<dbReference type="PROSITE" id="PS50113">
    <property type="entry name" value="PAC"/>
    <property type="match status" value="1"/>
</dbReference>
<keyword evidence="6 17" id="KW-0808">Transferase</keyword>
<keyword evidence="8 17" id="KW-0418">Kinase</keyword>
<evidence type="ECO:0000259" key="16">
    <source>
        <dbReference type="PROSITE" id="PS50885"/>
    </source>
</evidence>
<dbReference type="Gene3D" id="6.10.340.10">
    <property type="match status" value="1"/>
</dbReference>
<accession>A0ABT9U2F5</accession>
<dbReference type="Gene3D" id="3.30.450.20">
    <property type="entry name" value="PAS domain"/>
    <property type="match status" value="1"/>
</dbReference>
<gene>
    <name evidence="17" type="ORF">J2T15_002883</name>
</gene>
<evidence type="ECO:0000256" key="1">
    <source>
        <dbReference type="ARBA" id="ARBA00000085"/>
    </source>
</evidence>
<evidence type="ECO:0000313" key="18">
    <source>
        <dbReference type="Proteomes" id="UP001229346"/>
    </source>
</evidence>
<dbReference type="EMBL" id="JAUSSU010000005">
    <property type="protein sequence ID" value="MDQ0113442.1"/>
    <property type="molecule type" value="Genomic_DNA"/>
</dbReference>
<evidence type="ECO:0000256" key="7">
    <source>
        <dbReference type="ARBA" id="ARBA00022741"/>
    </source>
</evidence>
<evidence type="ECO:0000256" key="6">
    <source>
        <dbReference type="ARBA" id="ARBA00022679"/>
    </source>
</evidence>
<dbReference type="CDD" id="cd00082">
    <property type="entry name" value="HisKA"/>
    <property type="match status" value="1"/>
</dbReference>
<dbReference type="PRINTS" id="PR00344">
    <property type="entry name" value="BCTRLSENSOR"/>
</dbReference>
<dbReference type="EC" id="2.7.13.3" evidence="3"/>
<evidence type="ECO:0000256" key="2">
    <source>
        <dbReference type="ARBA" id="ARBA00004651"/>
    </source>
</evidence>
<dbReference type="PANTHER" id="PTHR43065">
    <property type="entry name" value="SENSOR HISTIDINE KINASE"/>
    <property type="match status" value="1"/>
</dbReference>
<dbReference type="SMART" id="SM00304">
    <property type="entry name" value="HAMP"/>
    <property type="match status" value="1"/>
</dbReference>
<reference evidence="17 18" key="1">
    <citation type="submission" date="2023-07" db="EMBL/GenBank/DDBJ databases">
        <title>Sorghum-associated microbial communities from plants grown in Nebraska, USA.</title>
        <authorList>
            <person name="Schachtman D."/>
        </authorList>
    </citation>
    <scope>NUCLEOTIDE SEQUENCE [LARGE SCALE GENOMIC DNA]</scope>
    <source>
        <strain evidence="17 18">CC482</strain>
    </source>
</reference>
<dbReference type="SUPFAM" id="SSF158472">
    <property type="entry name" value="HAMP domain-like"/>
    <property type="match status" value="1"/>
</dbReference>
<dbReference type="InterPro" id="IPR035965">
    <property type="entry name" value="PAS-like_dom_sf"/>
</dbReference>
<dbReference type="SMART" id="SM00388">
    <property type="entry name" value="HisKA"/>
    <property type="match status" value="1"/>
</dbReference>
<comment type="caution">
    <text evidence="17">The sequence shown here is derived from an EMBL/GenBank/DDBJ whole genome shotgun (WGS) entry which is preliminary data.</text>
</comment>
<organism evidence="17 18">
    <name type="scientific">Paenibacillus harenae</name>
    <dbReference type="NCBI Taxonomy" id="306543"/>
    <lineage>
        <taxon>Bacteria</taxon>
        <taxon>Bacillati</taxon>
        <taxon>Bacillota</taxon>
        <taxon>Bacilli</taxon>
        <taxon>Bacillales</taxon>
        <taxon>Paenibacillaceae</taxon>
        <taxon>Paenibacillus</taxon>
    </lineage>
</organism>